<dbReference type="PANTHER" id="PTHR11645:SF49">
    <property type="entry name" value="PYRROLINE-5-CARBOXYLATE REDUCTASE 1"/>
    <property type="match status" value="1"/>
</dbReference>
<feature type="domain" description="Pyrroline-5-carboxylate reductase catalytic N-terminal" evidence="5">
    <location>
        <begin position="10"/>
        <end position="110"/>
    </location>
</feature>
<evidence type="ECO:0000256" key="4">
    <source>
        <dbReference type="RuleBase" id="RU003903"/>
    </source>
</evidence>
<name>A0ABV9PYS0_9BACL</name>
<comment type="catalytic activity">
    <reaction evidence="2">
        <text>L-proline + NAD(+) = (S)-1-pyrroline-5-carboxylate + NADH + 2 H(+)</text>
        <dbReference type="Rhea" id="RHEA:14105"/>
        <dbReference type="ChEBI" id="CHEBI:15378"/>
        <dbReference type="ChEBI" id="CHEBI:17388"/>
        <dbReference type="ChEBI" id="CHEBI:57540"/>
        <dbReference type="ChEBI" id="CHEBI:57945"/>
        <dbReference type="ChEBI" id="CHEBI:60039"/>
        <dbReference type="EC" id="1.5.1.2"/>
    </reaction>
</comment>
<evidence type="ECO:0000256" key="1">
    <source>
        <dbReference type="ARBA" id="ARBA00005525"/>
    </source>
</evidence>
<dbReference type="InterPro" id="IPR000304">
    <property type="entry name" value="Pyrroline-COOH_reductase"/>
</dbReference>
<dbReference type="GO" id="GO:0004735">
    <property type="term" value="F:pyrroline-5-carboxylate reductase activity"/>
    <property type="evidence" value="ECO:0007669"/>
    <property type="project" value="UniProtKB-EC"/>
</dbReference>
<dbReference type="NCBIfam" id="TIGR00112">
    <property type="entry name" value="proC"/>
    <property type="match status" value="1"/>
</dbReference>
<evidence type="ECO:0000256" key="3">
    <source>
        <dbReference type="NCBIfam" id="TIGR00112"/>
    </source>
</evidence>
<dbReference type="InterPro" id="IPR008927">
    <property type="entry name" value="6-PGluconate_DH-like_C_sf"/>
</dbReference>
<dbReference type="Pfam" id="PF14748">
    <property type="entry name" value="P5CR_dimer"/>
    <property type="match status" value="1"/>
</dbReference>
<dbReference type="EMBL" id="JBHSHC010000028">
    <property type="protein sequence ID" value="MFC4766694.1"/>
    <property type="molecule type" value="Genomic_DNA"/>
</dbReference>
<dbReference type="PROSITE" id="PS00521">
    <property type="entry name" value="P5CR"/>
    <property type="match status" value="1"/>
</dbReference>
<dbReference type="HAMAP" id="MF_01925">
    <property type="entry name" value="P5C_reductase"/>
    <property type="match status" value="1"/>
</dbReference>
<comment type="catalytic activity">
    <reaction evidence="2 4">
        <text>L-proline + NADP(+) = (S)-1-pyrroline-5-carboxylate + NADPH + 2 H(+)</text>
        <dbReference type="Rhea" id="RHEA:14109"/>
        <dbReference type="ChEBI" id="CHEBI:15378"/>
        <dbReference type="ChEBI" id="CHEBI:17388"/>
        <dbReference type="ChEBI" id="CHEBI:57783"/>
        <dbReference type="ChEBI" id="CHEBI:58349"/>
        <dbReference type="ChEBI" id="CHEBI:60039"/>
        <dbReference type="EC" id="1.5.1.2"/>
    </reaction>
</comment>
<keyword evidence="2" id="KW-0963">Cytoplasm</keyword>
<comment type="pathway">
    <text evidence="2 4">Amino-acid biosynthesis; L-proline biosynthesis; L-proline from L-glutamate 5-semialdehyde: step 1/1.</text>
</comment>
<evidence type="ECO:0000259" key="6">
    <source>
        <dbReference type="Pfam" id="PF14748"/>
    </source>
</evidence>
<gene>
    <name evidence="2 7" type="primary">proC</name>
    <name evidence="7" type="ORF">ACFO8Q_04800</name>
</gene>
<evidence type="ECO:0000256" key="2">
    <source>
        <dbReference type="HAMAP-Rule" id="MF_01925"/>
    </source>
</evidence>
<keyword evidence="2 4" id="KW-0641">Proline biosynthesis</keyword>
<evidence type="ECO:0000259" key="5">
    <source>
        <dbReference type="Pfam" id="PF03807"/>
    </source>
</evidence>
<evidence type="ECO:0000313" key="8">
    <source>
        <dbReference type="Proteomes" id="UP001596002"/>
    </source>
</evidence>
<dbReference type="InterPro" id="IPR036291">
    <property type="entry name" value="NAD(P)-bd_dom_sf"/>
</dbReference>
<dbReference type="PIRSF" id="PIRSF000193">
    <property type="entry name" value="Pyrrol-5-carb_rd"/>
    <property type="match status" value="1"/>
</dbReference>
<feature type="domain" description="Pyrroline-5-carboxylate reductase dimerisation" evidence="6">
    <location>
        <begin position="173"/>
        <end position="277"/>
    </location>
</feature>
<dbReference type="Gene3D" id="1.10.3730.10">
    <property type="entry name" value="ProC C-terminal domain-like"/>
    <property type="match status" value="1"/>
</dbReference>
<dbReference type="InterPro" id="IPR028939">
    <property type="entry name" value="P5C_Rdtase_cat_N"/>
</dbReference>
<organism evidence="7 8">
    <name type="scientific">Effusibacillus consociatus</name>
    <dbReference type="NCBI Taxonomy" id="1117041"/>
    <lineage>
        <taxon>Bacteria</taxon>
        <taxon>Bacillati</taxon>
        <taxon>Bacillota</taxon>
        <taxon>Bacilli</taxon>
        <taxon>Bacillales</taxon>
        <taxon>Alicyclobacillaceae</taxon>
        <taxon>Effusibacillus</taxon>
    </lineage>
</organism>
<dbReference type="RefSeq" id="WP_380024588.1">
    <property type="nucleotide sequence ID" value="NZ_JBHSHC010000028.1"/>
</dbReference>
<sequence>MRETVLQGKKILMLGAGAIAEAMIRGLTEGDALPAEHIVVTNRSNLDRLQDLQVRYEVSIVKSVTDESGAEALASADVIILACKPHDVAQALEQIREKISNPIVLSVAAGIPAEMIESILGNNVQVVRAMPNTACAVLESATAVSYGQYCTEDTKQVAEAILSVLGTVSVVEEKLLDAVTGLSGSGPAYFYYMVEAMQQAAESLGLPADTARTLILQTLFGAGKMLQETGLDPQELRRQVTSPNGTTMAGIRVFQEANFKELVERVITRAAERSREMGEEQASMTR</sequence>
<reference evidence="8" key="1">
    <citation type="journal article" date="2019" name="Int. J. Syst. Evol. Microbiol.">
        <title>The Global Catalogue of Microorganisms (GCM) 10K type strain sequencing project: providing services to taxonomists for standard genome sequencing and annotation.</title>
        <authorList>
            <consortium name="The Broad Institute Genomics Platform"/>
            <consortium name="The Broad Institute Genome Sequencing Center for Infectious Disease"/>
            <person name="Wu L."/>
            <person name="Ma J."/>
        </authorList>
    </citation>
    <scope>NUCLEOTIDE SEQUENCE [LARGE SCALE GENOMIC DNA]</scope>
    <source>
        <strain evidence="8">WYCCWR 12678</strain>
    </source>
</reference>
<keyword evidence="2 4" id="KW-0521">NADP</keyword>
<dbReference type="EC" id="1.5.1.2" evidence="2 3"/>
<comment type="caution">
    <text evidence="7">The sequence shown here is derived from an EMBL/GenBank/DDBJ whole genome shotgun (WGS) entry which is preliminary data.</text>
</comment>
<keyword evidence="8" id="KW-1185">Reference proteome</keyword>
<dbReference type="Proteomes" id="UP001596002">
    <property type="component" value="Unassembled WGS sequence"/>
</dbReference>
<keyword evidence="2 4" id="KW-0560">Oxidoreductase</keyword>
<dbReference type="Gene3D" id="3.40.50.720">
    <property type="entry name" value="NAD(P)-binding Rossmann-like Domain"/>
    <property type="match status" value="1"/>
</dbReference>
<evidence type="ECO:0000313" key="7">
    <source>
        <dbReference type="EMBL" id="MFC4766694.1"/>
    </source>
</evidence>
<accession>A0ABV9PYS0</accession>
<dbReference type="SUPFAM" id="SSF48179">
    <property type="entry name" value="6-phosphogluconate dehydrogenase C-terminal domain-like"/>
    <property type="match status" value="1"/>
</dbReference>
<protein>
    <recommendedName>
        <fullName evidence="2 3">Pyrroline-5-carboxylate reductase</fullName>
        <shortName evidence="2">P5C reductase</shortName>
        <shortName evidence="2">P5CR</shortName>
        <ecNumber evidence="2 3">1.5.1.2</ecNumber>
    </recommendedName>
    <alternativeName>
        <fullName evidence="2">PCA reductase</fullName>
    </alternativeName>
</protein>
<proteinExistence type="inferred from homology"/>
<dbReference type="InterPro" id="IPR053790">
    <property type="entry name" value="P5CR-like_CS"/>
</dbReference>
<comment type="similarity">
    <text evidence="1 2 4">Belongs to the pyrroline-5-carboxylate reductase family.</text>
</comment>
<dbReference type="Pfam" id="PF03807">
    <property type="entry name" value="F420_oxidored"/>
    <property type="match status" value="1"/>
</dbReference>
<dbReference type="InterPro" id="IPR029036">
    <property type="entry name" value="P5CR_dimer"/>
</dbReference>
<comment type="subcellular location">
    <subcellularLocation>
        <location evidence="2">Cytoplasm</location>
    </subcellularLocation>
</comment>
<dbReference type="SUPFAM" id="SSF51735">
    <property type="entry name" value="NAD(P)-binding Rossmann-fold domains"/>
    <property type="match status" value="1"/>
</dbReference>
<dbReference type="PANTHER" id="PTHR11645">
    <property type="entry name" value="PYRROLINE-5-CARBOXYLATE REDUCTASE"/>
    <property type="match status" value="1"/>
</dbReference>
<comment type="function">
    <text evidence="2">Catalyzes the reduction of 1-pyrroline-5-carboxylate (PCA) to L-proline.</text>
</comment>
<keyword evidence="2 4" id="KW-0028">Amino-acid biosynthesis</keyword>